<dbReference type="InterPro" id="IPR026444">
    <property type="entry name" value="Secre_tail"/>
</dbReference>
<proteinExistence type="predicted"/>
<dbReference type="EMBL" id="SZQL01000007">
    <property type="protein sequence ID" value="TKK68619.1"/>
    <property type="molecule type" value="Genomic_DNA"/>
</dbReference>
<dbReference type="InterPro" id="IPR008972">
    <property type="entry name" value="Cupredoxin"/>
</dbReference>
<protein>
    <submittedName>
        <fullName evidence="4">T9SS type A sorting domain-containing protein</fullName>
    </submittedName>
</protein>
<dbReference type="PANTHER" id="PTHR36507:SF1">
    <property type="entry name" value="BLL1555 PROTEIN"/>
    <property type="match status" value="1"/>
</dbReference>
<dbReference type="InterPro" id="IPR013783">
    <property type="entry name" value="Ig-like_fold"/>
</dbReference>
<dbReference type="PANTHER" id="PTHR36507">
    <property type="entry name" value="BLL1555 PROTEIN"/>
    <property type="match status" value="1"/>
</dbReference>
<dbReference type="Pfam" id="PF00127">
    <property type="entry name" value="Copper-bind"/>
    <property type="match status" value="1"/>
</dbReference>
<keyword evidence="1" id="KW-0479">Metal-binding</keyword>
<name>A0A4U3L2W8_9BACT</name>
<dbReference type="SUPFAM" id="SSF49503">
    <property type="entry name" value="Cupredoxins"/>
    <property type="match status" value="1"/>
</dbReference>
<keyword evidence="5" id="KW-1185">Reference proteome</keyword>
<evidence type="ECO:0000313" key="4">
    <source>
        <dbReference type="EMBL" id="TKK68619.1"/>
    </source>
</evidence>
<dbReference type="InterPro" id="IPR000923">
    <property type="entry name" value="BlueCu_1"/>
</dbReference>
<accession>A0A4U3L2W8</accession>
<feature type="domain" description="Blue (type 1) copper" evidence="3">
    <location>
        <begin position="48"/>
        <end position="130"/>
    </location>
</feature>
<gene>
    <name evidence="4" type="ORF">FC093_10895</name>
</gene>
<sequence length="320" mass="35203">MNNYSLPAHKSNFFHNSTYSLFKQSTMKKFLLLAFALLSINLIYATTYNVDVSNFQFSPATVNASVGDTIQWTWVSGFHTTTSTSVPAGANAWDAPMTSSDPSFKYKLTVAGTYSYFCSVHPNMIGTINVSSVLPVTLSAFSVTATGKDASILWRTANEQNVAFYTIKRSNDGTNFTNIGQVQATNSSDIHTYSFTDKTVSPGDKYLYYYIDVVDKDGSHTSSAIQSFKNIFAKTGLLRQVMPNPVNGTDHLMLQFYADKPGKMLTQLYDAKGTLIKQSEMAATTGINNAHFHTGALAAGTYVLRCTMDGKRETRQIVVQ</sequence>
<evidence type="ECO:0000256" key="2">
    <source>
        <dbReference type="ARBA" id="ARBA00023008"/>
    </source>
</evidence>
<reference evidence="4 5" key="1">
    <citation type="submission" date="2019-05" db="EMBL/GenBank/DDBJ databases">
        <title>Panacibacter sp. strain 17mud1-8 Genome sequencing and assembly.</title>
        <authorList>
            <person name="Chhetri G."/>
        </authorList>
    </citation>
    <scope>NUCLEOTIDE SEQUENCE [LARGE SCALE GENOMIC DNA]</scope>
    <source>
        <strain evidence="4 5">17mud1-8</strain>
    </source>
</reference>
<evidence type="ECO:0000256" key="1">
    <source>
        <dbReference type="ARBA" id="ARBA00022723"/>
    </source>
</evidence>
<organism evidence="4 5">
    <name type="scientific">Ilyomonas limi</name>
    <dbReference type="NCBI Taxonomy" id="2575867"/>
    <lineage>
        <taxon>Bacteria</taxon>
        <taxon>Pseudomonadati</taxon>
        <taxon>Bacteroidota</taxon>
        <taxon>Chitinophagia</taxon>
        <taxon>Chitinophagales</taxon>
        <taxon>Chitinophagaceae</taxon>
        <taxon>Ilyomonas</taxon>
    </lineage>
</organism>
<dbReference type="Gene3D" id="2.60.40.10">
    <property type="entry name" value="Immunoglobulins"/>
    <property type="match status" value="1"/>
</dbReference>
<dbReference type="InterPro" id="IPR052721">
    <property type="entry name" value="ET_Amicyanin"/>
</dbReference>
<dbReference type="NCBIfam" id="TIGR04183">
    <property type="entry name" value="Por_Secre_tail"/>
    <property type="match status" value="1"/>
</dbReference>
<dbReference type="GO" id="GO:0005507">
    <property type="term" value="F:copper ion binding"/>
    <property type="evidence" value="ECO:0007669"/>
    <property type="project" value="InterPro"/>
</dbReference>
<dbReference type="Proteomes" id="UP000305848">
    <property type="component" value="Unassembled WGS sequence"/>
</dbReference>
<evidence type="ECO:0000259" key="3">
    <source>
        <dbReference type="Pfam" id="PF00127"/>
    </source>
</evidence>
<dbReference type="OrthoDB" id="849076at2"/>
<dbReference type="GO" id="GO:0009055">
    <property type="term" value="F:electron transfer activity"/>
    <property type="evidence" value="ECO:0007669"/>
    <property type="project" value="InterPro"/>
</dbReference>
<dbReference type="Gene3D" id="2.60.40.420">
    <property type="entry name" value="Cupredoxins - blue copper proteins"/>
    <property type="match status" value="1"/>
</dbReference>
<comment type="caution">
    <text evidence="4">The sequence shown here is derived from an EMBL/GenBank/DDBJ whole genome shotgun (WGS) entry which is preliminary data.</text>
</comment>
<dbReference type="AlphaFoldDB" id="A0A4U3L2W8"/>
<keyword evidence="2" id="KW-0186">Copper</keyword>
<evidence type="ECO:0000313" key="5">
    <source>
        <dbReference type="Proteomes" id="UP000305848"/>
    </source>
</evidence>